<reference evidence="1" key="1">
    <citation type="submission" date="2021-01" db="EMBL/GenBank/DDBJ databases">
        <authorList>
            <person name="Corre E."/>
            <person name="Pelletier E."/>
            <person name="Niang G."/>
            <person name="Scheremetjew M."/>
            <person name="Finn R."/>
            <person name="Kale V."/>
            <person name="Holt S."/>
            <person name="Cochrane G."/>
            <person name="Meng A."/>
            <person name="Brown T."/>
            <person name="Cohen L."/>
        </authorList>
    </citation>
    <scope>NUCLEOTIDE SEQUENCE</scope>
    <source>
        <strain evidence="1">B650</strain>
    </source>
</reference>
<organism evidence="1">
    <name type="scientific">Leptocylindrus danicus</name>
    <dbReference type="NCBI Taxonomy" id="163516"/>
    <lineage>
        <taxon>Eukaryota</taxon>
        <taxon>Sar</taxon>
        <taxon>Stramenopiles</taxon>
        <taxon>Ochrophyta</taxon>
        <taxon>Bacillariophyta</taxon>
        <taxon>Coscinodiscophyceae</taxon>
        <taxon>Chaetocerotophycidae</taxon>
        <taxon>Leptocylindrales</taxon>
        <taxon>Leptocylindraceae</taxon>
        <taxon>Leptocylindrus</taxon>
    </lineage>
</organism>
<dbReference type="EMBL" id="HBGY01021366">
    <property type="protein sequence ID" value="CAD9591142.1"/>
    <property type="molecule type" value="Transcribed_RNA"/>
</dbReference>
<gene>
    <name evidence="1" type="ORF">LDAN0321_LOCUS13443</name>
</gene>
<evidence type="ECO:0000313" key="1">
    <source>
        <dbReference type="EMBL" id="CAD9591142.1"/>
    </source>
</evidence>
<dbReference type="AlphaFoldDB" id="A0A7S2L0Y9"/>
<protein>
    <submittedName>
        <fullName evidence="1">Uncharacterized protein</fullName>
    </submittedName>
</protein>
<accession>A0A7S2L0Y9</accession>
<proteinExistence type="predicted"/>
<sequence length="266" mass="29634">MMRASESKEEIPTPNLVDAIANQLYIKPDVQYDHVRPDIEDVDGCANEVLVNDTSCSDNVPSAIDDEQLGDCAAETQNGNSNLVDGINTLVRNSTEYINNQIRPMEGYKAVGQSLKRGIEIETAAPDDPLDSQLDELWETLRLRVDYALGDENDPAVIKTLLNIGQVLFEKRDYARSKMIFLEAFQKLGLCPRKTDEEKDAIIQKMAEGIYEIADEFLKNGDTMNGSRAMSQAMDVYNLAGLTDGSECHPYRQAATILKELGMDYI</sequence>
<name>A0A7S2L0Y9_9STRA</name>